<dbReference type="InterPro" id="IPR025158">
    <property type="entry name" value="Mg_chelat-rel_C"/>
</dbReference>
<dbReference type="InterPro" id="IPR001208">
    <property type="entry name" value="MCM_dom"/>
</dbReference>
<dbReference type="InterPro" id="IPR045006">
    <property type="entry name" value="CHLI-like"/>
</dbReference>
<dbReference type="AlphaFoldDB" id="A0A1F8GPR0"/>
<dbReference type="SUPFAM" id="SSF52540">
    <property type="entry name" value="P-loop containing nucleoside triphosphate hydrolases"/>
    <property type="match status" value="1"/>
</dbReference>
<dbReference type="GO" id="GO:0003677">
    <property type="term" value="F:DNA binding"/>
    <property type="evidence" value="ECO:0007669"/>
    <property type="project" value="InterPro"/>
</dbReference>
<dbReference type="InterPro" id="IPR020568">
    <property type="entry name" value="Ribosomal_Su5_D2-typ_SF"/>
</dbReference>
<dbReference type="GO" id="GO:0005524">
    <property type="term" value="F:ATP binding"/>
    <property type="evidence" value="ECO:0007669"/>
    <property type="project" value="UniProtKB-KW"/>
</dbReference>
<dbReference type="EMBL" id="MGKO01000011">
    <property type="protein sequence ID" value="OGN27405.1"/>
    <property type="molecule type" value="Genomic_DNA"/>
</dbReference>
<dbReference type="NCBIfam" id="TIGR00368">
    <property type="entry name" value="YifB family Mg chelatase-like AAA ATPase"/>
    <property type="match status" value="1"/>
</dbReference>
<comment type="caution">
    <text evidence="5">The sequence shown here is derived from an EMBL/GenBank/DDBJ whole genome shotgun (WGS) entry which is preliminary data.</text>
</comment>
<organism evidence="5 6">
    <name type="scientific">Candidatus Yanofskybacteria bacterium RIFCSPLOWO2_01_FULL_49_17</name>
    <dbReference type="NCBI Taxonomy" id="1802700"/>
    <lineage>
        <taxon>Bacteria</taxon>
        <taxon>Candidatus Yanofskyibacteriota</taxon>
    </lineage>
</organism>
<dbReference type="PANTHER" id="PTHR32039:SF7">
    <property type="entry name" value="COMPETENCE PROTEIN COMM"/>
    <property type="match status" value="1"/>
</dbReference>
<evidence type="ECO:0000256" key="1">
    <source>
        <dbReference type="ARBA" id="ARBA00006354"/>
    </source>
</evidence>
<evidence type="ECO:0000313" key="5">
    <source>
        <dbReference type="EMBL" id="OGN27405.1"/>
    </source>
</evidence>
<sequence length="513" mass="55258">MSVRLFSASIQGIDAQLIEVEVDSAPGLHAFNIVGLPDKSVKESEERITAAVRNNALVPPSAKHKKIIINLAPADVRKEGPAYDLPIAVGYLLETGQINFDPSGKLFMGELSLAGDIKPINGVLSAAIMAKNKGFDELIVPTANAHEAAVIAGLRVVGASNIDQLMDHLNDLKPISPTVHRDLPADSETGVKGESFRLIKGQAVAKRALTVAAAGGHNVLMSGPPGSGKTLLAKALTDLLPPLTFAESIEVTRIYSSLGLVKNGLISSKRPFRSPHHTASAVAIVGGGTNPKPGEISLAHRGVLFLDELPEFPRSVLEGLREPLEEGQITVSRVSGSACLPAKFCLVAAMNPCPCGNYGDANATCICAPMNVIRYRKKISGPLLDRIDIQVSVPRETTIAKEAMMGESDFDKLRSEISSARNIQQERFKNTALFSNAEMNYKNIDKWCRLTNEAEEHLQQNVRTKKLSLRSYHKIKKLARTIADLAGSEMVQKNHIAEAVNLKVNEKLFGELA</sequence>
<feature type="domain" description="AAA+ ATPase" evidence="4">
    <location>
        <begin position="215"/>
        <end position="397"/>
    </location>
</feature>
<dbReference type="InterPro" id="IPR003593">
    <property type="entry name" value="AAA+_ATPase"/>
</dbReference>
<dbReference type="InterPro" id="IPR027417">
    <property type="entry name" value="P-loop_NTPase"/>
</dbReference>
<reference evidence="5 6" key="1">
    <citation type="journal article" date="2016" name="Nat. Commun.">
        <title>Thousands of microbial genomes shed light on interconnected biogeochemical processes in an aquifer system.</title>
        <authorList>
            <person name="Anantharaman K."/>
            <person name="Brown C.T."/>
            <person name="Hug L.A."/>
            <person name="Sharon I."/>
            <person name="Castelle C.J."/>
            <person name="Probst A.J."/>
            <person name="Thomas B.C."/>
            <person name="Singh A."/>
            <person name="Wilkins M.J."/>
            <person name="Karaoz U."/>
            <person name="Brodie E.L."/>
            <person name="Williams K.H."/>
            <person name="Hubbard S.S."/>
            <person name="Banfield J.F."/>
        </authorList>
    </citation>
    <scope>NUCLEOTIDE SEQUENCE [LARGE SCALE GENOMIC DNA]</scope>
</reference>
<evidence type="ECO:0000259" key="4">
    <source>
        <dbReference type="SMART" id="SM00382"/>
    </source>
</evidence>
<dbReference type="Gene3D" id="3.40.50.300">
    <property type="entry name" value="P-loop containing nucleotide triphosphate hydrolases"/>
    <property type="match status" value="1"/>
</dbReference>
<dbReference type="SUPFAM" id="SSF54211">
    <property type="entry name" value="Ribosomal protein S5 domain 2-like"/>
    <property type="match status" value="1"/>
</dbReference>
<dbReference type="PRINTS" id="PR01657">
    <property type="entry name" value="MCMFAMILY"/>
</dbReference>
<dbReference type="Pfam" id="PF13335">
    <property type="entry name" value="Mg_chelatase_C"/>
    <property type="match status" value="1"/>
</dbReference>
<evidence type="ECO:0000256" key="3">
    <source>
        <dbReference type="ARBA" id="ARBA00022840"/>
    </source>
</evidence>
<dbReference type="InterPro" id="IPR000523">
    <property type="entry name" value="Mg_chelatse_chII-like_cat_dom"/>
</dbReference>
<dbReference type="Gene3D" id="3.30.230.10">
    <property type="match status" value="1"/>
</dbReference>
<dbReference type="Pfam" id="PF13541">
    <property type="entry name" value="ChlI"/>
    <property type="match status" value="1"/>
</dbReference>
<comment type="similarity">
    <text evidence="1">Belongs to the Mg-chelatase subunits D/I family. ComM subfamily.</text>
</comment>
<dbReference type="PANTHER" id="PTHR32039">
    <property type="entry name" value="MAGNESIUM-CHELATASE SUBUNIT CHLI"/>
    <property type="match status" value="1"/>
</dbReference>
<dbReference type="InterPro" id="IPR014721">
    <property type="entry name" value="Ribsml_uS5_D2-typ_fold_subgr"/>
</dbReference>
<dbReference type="Pfam" id="PF01078">
    <property type="entry name" value="Mg_chelatase"/>
    <property type="match status" value="1"/>
</dbReference>
<dbReference type="SMART" id="SM00382">
    <property type="entry name" value="AAA"/>
    <property type="match status" value="1"/>
</dbReference>
<protein>
    <recommendedName>
        <fullName evidence="4">AAA+ ATPase domain-containing protein</fullName>
    </recommendedName>
</protein>
<evidence type="ECO:0000313" key="6">
    <source>
        <dbReference type="Proteomes" id="UP000178444"/>
    </source>
</evidence>
<name>A0A1F8GPR0_9BACT</name>
<proteinExistence type="inferred from homology"/>
<dbReference type="InterPro" id="IPR004482">
    <property type="entry name" value="Mg_chelat-rel"/>
</dbReference>
<dbReference type="Proteomes" id="UP000178444">
    <property type="component" value="Unassembled WGS sequence"/>
</dbReference>
<keyword evidence="2" id="KW-0547">Nucleotide-binding</keyword>
<evidence type="ECO:0000256" key="2">
    <source>
        <dbReference type="ARBA" id="ARBA00022741"/>
    </source>
</evidence>
<gene>
    <name evidence="5" type="ORF">A2941_01010</name>
</gene>
<keyword evidence="3" id="KW-0067">ATP-binding</keyword>
<accession>A0A1F8GPR0</accession>